<dbReference type="SUPFAM" id="SSF53756">
    <property type="entry name" value="UDP-Glycosyltransferase/glycogen phosphorylase"/>
    <property type="match status" value="1"/>
</dbReference>
<dbReference type="Pfam" id="PF13439">
    <property type="entry name" value="Glyco_transf_4"/>
    <property type="match status" value="1"/>
</dbReference>
<evidence type="ECO:0000256" key="1">
    <source>
        <dbReference type="ARBA" id="ARBA00022676"/>
    </source>
</evidence>
<dbReference type="Gene3D" id="3.40.50.2000">
    <property type="entry name" value="Glycogen Phosphorylase B"/>
    <property type="match status" value="2"/>
</dbReference>
<evidence type="ECO:0000256" key="2">
    <source>
        <dbReference type="ARBA" id="ARBA00022679"/>
    </source>
</evidence>
<dbReference type="EMBL" id="BAABDD010000012">
    <property type="protein sequence ID" value="GAA3747765.1"/>
    <property type="molecule type" value="Genomic_DNA"/>
</dbReference>
<dbReference type="InterPro" id="IPR028098">
    <property type="entry name" value="Glyco_trans_4-like_N"/>
</dbReference>
<feature type="compositionally biased region" description="Polar residues" evidence="3">
    <location>
        <begin position="1"/>
        <end position="10"/>
    </location>
</feature>
<feature type="domain" description="Glycosyltransferase subfamily 4-like N-terminal" evidence="5">
    <location>
        <begin position="28"/>
        <end position="171"/>
    </location>
</feature>
<dbReference type="CDD" id="cd03801">
    <property type="entry name" value="GT4_PimA-like"/>
    <property type="match status" value="1"/>
</dbReference>
<organism evidence="6 7">
    <name type="scientific">Salinactinospora qingdaonensis</name>
    <dbReference type="NCBI Taxonomy" id="702744"/>
    <lineage>
        <taxon>Bacteria</taxon>
        <taxon>Bacillati</taxon>
        <taxon>Actinomycetota</taxon>
        <taxon>Actinomycetes</taxon>
        <taxon>Streptosporangiales</taxon>
        <taxon>Nocardiopsidaceae</taxon>
        <taxon>Salinactinospora</taxon>
    </lineage>
</organism>
<keyword evidence="1" id="KW-0328">Glycosyltransferase</keyword>
<keyword evidence="2" id="KW-0808">Transferase</keyword>
<dbReference type="InterPro" id="IPR001296">
    <property type="entry name" value="Glyco_trans_1"/>
</dbReference>
<dbReference type="PANTHER" id="PTHR12526:SF510">
    <property type="entry name" value="D-INOSITOL 3-PHOSPHATE GLYCOSYLTRANSFERASE"/>
    <property type="match status" value="1"/>
</dbReference>
<dbReference type="PANTHER" id="PTHR12526">
    <property type="entry name" value="GLYCOSYLTRANSFERASE"/>
    <property type="match status" value="1"/>
</dbReference>
<keyword evidence="7" id="KW-1185">Reference proteome</keyword>
<proteinExistence type="predicted"/>
<dbReference type="RefSeq" id="WP_344971962.1">
    <property type="nucleotide sequence ID" value="NZ_BAABDD010000012.1"/>
</dbReference>
<feature type="region of interest" description="Disordered" evidence="3">
    <location>
        <begin position="1"/>
        <end position="32"/>
    </location>
</feature>
<feature type="region of interest" description="Disordered" evidence="3">
    <location>
        <begin position="158"/>
        <end position="178"/>
    </location>
</feature>
<gene>
    <name evidence="6" type="ORF">GCM10022402_28910</name>
</gene>
<accession>A0ABP7FVR7</accession>
<sequence length="371" mass="38830">MTAASATATPGTVHVVLPGDVDDPTVPSGGNTYDRRVCQGLAAQGWRVDEIAAPGAWPHPDPTARAALARRLAALPDGDPVLLDGLVACAAPDVVVAQTTRLRPVVLVHLPLADETGLPPTVAADLHAREHATLRAASAVVATSPWAARRLVDRHELPENRVHVAPPGTDPAPPAPGTDGASRLLCVAALTPTKGHDLLIEALATLTDLPWSCVCVGSRRRAPAYAARLRDRIDHLGLDARVSLPGPSSGDHLAAHYAAADLVVLASRAETYGMVVTEALARGVPVLATNVGGLPDTLGYAPDGSRPGMLVPPETPALADALRRWLGEPELRHQLRGAARRRRGMLGGWQQTAQRLAEVLATLRPDTGRTT</sequence>
<evidence type="ECO:0000313" key="6">
    <source>
        <dbReference type="EMBL" id="GAA3747765.1"/>
    </source>
</evidence>
<protein>
    <submittedName>
        <fullName evidence="6">Glycosyltransferase family 4 protein</fullName>
    </submittedName>
</protein>
<evidence type="ECO:0000259" key="5">
    <source>
        <dbReference type="Pfam" id="PF13439"/>
    </source>
</evidence>
<feature type="domain" description="Glycosyl transferase family 1" evidence="4">
    <location>
        <begin position="183"/>
        <end position="341"/>
    </location>
</feature>
<evidence type="ECO:0000256" key="3">
    <source>
        <dbReference type="SAM" id="MobiDB-lite"/>
    </source>
</evidence>
<dbReference type="Proteomes" id="UP001500908">
    <property type="component" value="Unassembled WGS sequence"/>
</dbReference>
<name>A0ABP7FVR7_9ACTN</name>
<comment type="caution">
    <text evidence="6">The sequence shown here is derived from an EMBL/GenBank/DDBJ whole genome shotgun (WGS) entry which is preliminary data.</text>
</comment>
<dbReference type="Pfam" id="PF00534">
    <property type="entry name" value="Glycos_transf_1"/>
    <property type="match status" value="1"/>
</dbReference>
<reference evidence="7" key="1">
    <citation type="journal article" date="2019" name="Int. J. Syst. Evol. Microbiol.">
        <title>The Global Catalogue of Microorganisms (GCM) 10K type strain sequencing project: providing services to taxonomists for standard genome sequencing and annotation.</title>
        <authorList>
            <consortium name="The Broad Institute Genomics Platform"/>
            <consortium name="The Broad Institute Genome Sequencing Center for Infectious Disease"/>
            <person name="Wu L."/>
            <person name="Ma J."/>
        </authorList>
    </citation>
    <scope>NUCLEOTIDE SEQUENCE [LARGE SCALE GENOMIC DNA]</scope>
    <source>
        <strain evidence="7">JCM 17137</strain>
    </source>
</reference>
<evidence type="ECO:0000259" key="4">
    <source>
        <dbReference type="Pfam" id="PF00534"/>
    </source>
</evidence>
<evidence type="ECO:0000313" key="7">
    <source>
        <dbReference type="Proteomes" id="UP001500908"/>
    </source>
</evidence>